<dbReference type="InterPro" id="IPR005152">
    <property type="entry name" value="Lipase_secreted"/>
</dbReference>
<dbReference type="GeneID" id="73332896"/>
<evidence type="ECO:0000313" key="1">
    <source>
        <dbReference type="EMBL" id="GKT51913.1"/>
    </source>
</evidence>
<proteinExistence type="predicted"/>
<sequence length="205" mass="22129">MRPSTSLSIVYYGLTSALQAANFNVSREFAEANGCGDQCYKLIQLAKQVDVGFVGTDFDFDFYATAHNFSRNSSIPGDLLKLAPLDPALLDVKAGTTVYRIQYVSQDIDGSSVPVTGFVALPVHPPKNKTYPLTAFAHGTVGAFRGCAPSSGPSLFDYDSWKLLVDRGFAVVATDYILHFSAQANDVYYSVIAARKAFGSVLSNE</sequence>
<reference evidence="1 2" key="1">
    <citation type="submission" date="2022-03" db="EMBL/GenBank/DDBJ databases">
        <title>Genome data of Colletotrichum spp.</title>
        <authorList>
            <person name="Utami Y.D."/>
            <person name="Hiruma K."/>
        </authorList>
    </citation>
    <scope>NUCLEOTIDE SEQUENCE [LARGE SCALE GENOMIC DNA]</scope>
    <source>
        <strain evidence="1 2">MAFF 239500</strain>
    </source>
</reference>
<evidence type="ECO:0008006" key="3">
    <source>
        <dbReference type="Google" id="ProtNLM"/>
    </source>
</evidence>
<dbReference type="AlphaFoldDB" id="A0AA37PGS8"/>
<dbReference type="Proteomes" id="UP001055115">
    <property type="component" value="Unassembled WGS sequence"/>
</dbReference>
<dbReference type="GO" id="GO:0016042">
    <property type="term" value="P:lipid catabolic process"/>
    <property type="evidence" value="ECO:0007669"/>
    <property type="project" value="InterPro"/>
</dbReference>
<dbReference type="InterPro" id="IPR029058">
    <property type="entry name" value="AB_hydrolase_fold"/>
</dbReference>
<keyword evidence="2" id="KW-1185">Reference proteome</keyword>
<dbReference type="PANTHER" id="PTHR34853:SF1">
    <property type="entry name" value="LIPASE 5"/>
    <property type="match status" value="1"/>
</dbReference>
<dbReference type="PANTHER" id="PTHR34853">
    <property type="match status" value="1"/>
</dbReference>
<protein>
    <recommendedName>
        <fullName evidence="3">Peptidase S9 prolyl oligopeptidase catalytic domain-containing protein</fullName>
    </recommendedName>
</protein>
<name>A0AA37PGS8_9PEZI</name>
<gene>
    <name evidence="1" type="ORF">ColSpa_12094</name>
</gene>
<accession>A0AA37PGS8</accession>
<organism evidence="1 2">
    <name type="scientific">Colletotrichum spaethianum</name>
    <dbReference type="NCBI Taxonomy" id="700344"/>
    <lineage>
        <taxon>Eukaryota</taxon>
        <taxon>Fungi</taxon>
        <taxon>Dikarya</taxon>
        <taxon>Ascomycota</taxon>
        <taxon>Pezizomycotina</taxon>
        <taxon>Sordariomycetes</taxon>
        <taxon>Hypocreomycetidae</taxon>
        <taxon>Glomerellales</taxon>
        <taxon>Glomerellaceae</taxon>
        <taxon>Colletotrichum</taxon>
        <taxon>Colletotrichum spaethianum species complex</taxon>
    </lineage>
</organism>
<dbReference type="RefSeq" id="XP_049134263.1">
    <property type="nucleotide sequence ID" value="XM_049278306.1"/>
</dbReference>
<dbReference type="EMBL" id="BQXU01000056">
    <property type="protein sequence ID" value="GKT51913.1"/>
    <property type="molecule type" value="Genomic_DNA"/>
</dbReference>
<dbReference type="SUPFAM" id="SSF53474">
    <property type="entry name" value="alpha/beta-Hydrolases"/>
    <property type="match status" value="1"/>
</dbReference>
<dbReference type="Gene3D" id="3.40.50.1820">
    <property type="entry name" value="alpha/beta hydrolase"/>
    <property type="match status" value="1"/>
</dbReference>
<comment type="caution">
    <text evidence="1">The sequence shown here is derived from an EMBL/GenBank/DDBJ whole genome shotgun (WGS) entry which is preliminary data.</text>
</comment>
<evidence type="ECO:0000313" key="2">
    <source>
        <dbReference type="Proteomes" id="UP001055115"/>
    </source>
</evidence>
<dbReference type="GO" id="GO:0004806">
    <property type="term" value="F:triacylglycerol lipase activity"/>
    <property type="evidence" value="ECO:0007669"/>
    <property type="project" value="InterPro"/>
</dbReference>